<dbReference type="PRINTS" id="PR00153">
    <property type="entry name" value="CSAPPISMRASE"/>
</dbReference>
<evidence type="ECO:0000256" key="3">
    <source>
        <dbReference type="ARBA" id="ARBA00023235"/>
    </source>
</evidence>
<dbReference type="PROSITE" id="PS50072">
    <property type="entry name" value="CSA_PPIASE_2"/>
    <property type="match status" value="1"/>
</dbReference>
<dbReference type="InterPro" id="IPR029000">
    <property type="entry name" value="Cyclophilin-like_dom_sf"/>
</dbReference>
<dbReference type="InterPro" id="IPR044666">
    <property type="entry name" value="Cyclophilin_A-like"/>
</dbReference>
<dbReference type="Gene3D" id="2.40.100.10">
    <property type="entry name" value="Cyclophilin-like"/>
    <property type="match status" value="1"/>
</dbReference>
<protein>
    <recommendedName>
        <fullName evidence="1">peptidylprolyl isomerase</fullName>
        <ecNumber evidence="1">5.2.1.8</ecNumber>
    </recommendedName>
</protein>
<feature type="domain" description="PPIase cyclophilin-type" evidence="4">
    <location>
        <begin position="1"/>
        <end position="104"/>
    </location>
</feature>
<name>X1UWC3_9ZZZZ</name>
<sequence length="108" mass="11179">MIQTGDPTGTGRGGTSIYGGRFADEIVPQLTHSAAGVLSMANAGPDTNGSQFFITLAPTRHLDGAHTVFGHVINGMEVVERMGGVKTGKADRPVEEVGIVSCEVLPSK</sequence>
<organism evidence="5">
    <name type="scientific">marine sediment metagenome</name>
    <dbReference type="NCBI Taxonomy" id="412755"/>
    <lineage>
        <taxon>unclassified sequences</taxon>
        <taxon>metagenomes</taxon>
        <taxon>ecological metagenomes</taxon>
    </lineage>
</organism>
<evidence type="ECO:0000256" key="2">
    <source>
        <dbReference type="ARBA" id="ARBA00023110"/>
    </source>
</evidence>
<dbReference type="InterPro" id="IPR002130">
    <property type="entry name" value="Cyclophilin-type_PPIase_dom"/>
</dbReference>
<dbReference type="EC" id="5.2.1.8" evidence="1"/>
<dbReference type="GO" id="GO:0071013">
    <property type="term" value="C:catalytic step 2 spliceosome"/>
    <property type="evidence" value="ECO:0007669"/>
    <property type="project" value="TreeGrafter"/>
</dbReference>
<dbReference type="Pfam" id="PF00160">
    <property type="entry name" value="Pro_isomerase"/>
    <property type="match status" value="1"/>
</dbReference>
<dbReference type="PANTHER" id="PTHR45625:SF4">
    <property type="entry name" value="PEPTIDYLPROLYL ISOMERASE DOMAIN AND WD REPEAT-CONTAINING PROTEIN 1"/>
    <property type="match status" value="1"/>
</dbReference>
<evidence type="ECO:0000313" key="5">
    <source>
        <dbReference type="EMBL" id="GAI96659.1"/>
    </source>
</evidence>
<keyword evidence="2" id="KW-0697">Rotamase</keyword>
<dbReference type="PANTHER" id="PTHR45625">
    <property type="entry name" value="PEPTIDYL-PROLYL CIS-TRANS ISOMERASE-RELATED"/>
    <property type="match status" value="1"/>
</dbReference>
<dbReference type="SUPFAM" id="SSF50891">
    <property type="entry name" value="Cyclophilin-like"/>
    <property type="match status" value="1"/>
</dbReference>
<comment type="caution">
    <text evidence="5">The sequence shown here is derived from an EMBL/GenBank/DDBJ whole genome shotgun (WGS) entry which is preliminary data.</text>
</comment>
<reference evidence="5" key="1">
    <citation type="journal article" date="2014" name="Front. Microbiol.">
        <title>High frequency of phylogenetically diverse reductive dehalogenase-homologous genes in deep subseafloor sedimentary metagenomes.</title>
        <authorList>
            <person name="Kawai M."/>
            <person name="Futagami T."/>
            <person name="Toyoda A."/>
            <person name="Takaki Y."/>
            <person name="Nishi S."/>
            <person name="Hori S."/>
            <person name="Arai W."/>
            <person name="Tsubouchi T."/>
            <person name="Morono Y."/>
            <person name="Uchiyama I."/>
            <person name="Ito T."/>
            <person name="Fujiyama A."/>
            <person name="Inagaki F."/>
            <person name="Takami H."/>
        </authorList>
    </citation>
    <scope>NUCLEOTIDE SEQUENCE</scope>
    <source>
        <strain evidence="5">Expedition CK06-06</strain>
    </source>
</reference>
<proteinExistence type="predicted"/>
<accession>X1UWC3</accession>
<dbReference type="AlphaFoldDB" id="X1UWC3"/>
<dbReference type="GO" id="GO:0003755">
    <property type="term" value="F:peptidyl-prolyl cis-trans isomerase activity"/>
    <property type="evidence" value="ECO:0007669"/>
    <property type="project" value="UniProtKB-KW"/>
</dbReference>
<dbReference type="EMBL" id="BARW01023525">
    <property type="protein sequence ID" value="GAI96659.1"/>
    <property type="molecule type" value="Genomic_DNA"/>
</dbReference>
<evidence type="ECO:0000256" key="1">
    <source>
        <dbReference type="ARBA" id="ARBA00013194"/>
    </source>
</evidence>
<gene>
    <name evidence="5" type="ORF">S12H4_38990</name>
</gene>
<keyword evidence="3" id="KW-0413">Isomerase</keyword>
<evidence type="ECO:0000259" key="4">
    <source>
        <dbReference type="PROSITE" id="PS50072"/>
    </source>
</evidence>